<feature type="disulfide bond" description="Interchain (with Cys-177)" evidence="7">
    <location>
        <position position="440"/>
    </location>
</feature>
<dbReference type="SUPFAM" id="SSF88648">
    <property type="entry name" value="Group I dsDNA viruses"/>
    <property type="match status" value="1"/>
</dbReference>
<organism evidence="10">
    <name type="scientific">Human papillomavirus</name>
    <dbReference type="NCBI Taxonomy" id="10566"/>
    <lineage>
        <taxon>Viruses</taxon>
        <taxon>Monodnaviria</taxon>
        <taxon>Shotokuvirae</taxon>
        <taxon>Cossaviricota</taxon>
        <taxon>Papovaviricetes</taxon>
        <taxon>Zurhausenvirales</taxon>
        <taxon>Papillomaviridae</taxon>
    </lineage>
</organism>
<name>A0A385PLN0_9PAPI</name>
<evidence type="ECO:0000256" key="1">
    <source>
        <dbReference type="ARBA" id="ARBA00022561"/>
    </source>
</evidence>
<dbReference type="InterPro" id="IPR011222">
    <property type="entry name" value="dsDNA_vir_gr_I_capsid"/>
</dbReference>
<keyword evidence="6 7" id="KW-1160">Virus entry into host cell</keyword>
<feature type="compositionally biased region" description="Polar residues" evidence="9">
    <location>
        <begin position="494"/>
        <end position="503"/>
    </location>
</feature>
<dbReference type="GO" id="GO:0042025">
    <property type="term" value="C:host cell nucleus"/>
    <property type="evidence" value="ECO:0007669"/>
    <property type="project" value="UniProtKB-SubCell"/>
</dbReference>
<gene>
    <name evidence="7 8" type="primary">L1</name>
</gene>
<keyword evidence="8" id="KW-1145">T=7 icosahedral capsid protein</keyword>
<comment type="subunit">
    <text evidence="7">Self-assembles into homopentamers. The capsid has an icosahedral symmetry and consists of 72 capsomers, with each capsomer being a pentamer of L1. Interacts with the minor capsid protein L2; this interaction is necessary for viral genome encapsidation. Interacts with protein E2; this interaction enhances E2-dependent replication and transcription activation.</text>
</comment>
<dbReference type="InterPro" id="IPR036973">
    <property type="entry name" value="Capsid_L1_sf_Papillomavir"/>
</dbReference>
<dbReference type="GO" id="GO:0005198">
    <property type="term" value="F:structural molecule activity"/>
    <property type="evidence" value="ECO:0007669"/>
    <property type="project" value="UniProtKB-UniRule"/>
</dbReference>
<sequence length="512" mass="58199">MALWLQNQGKLYLPPAKPVARVLGTDEYIIETDLFFHANTERLLTVGHPYFNVPDAQDESKIAVPKCSGNQYRCLRLNLPDPNKFALIDDTIFNPERERLVWRVKGLEVSRGGPLGVGTVGHPLFNKFGDTENSIVYPPKQTKDDRQQFSQDPKQVQLLIVGCTPAVGEHWDVAKFCADHVPQKGECPPIQLVTTFLQDGDMCDIGYGNANFKAFQENRSDVPLDIVDATCKWPDFVKMTKEAYGDSLFFFTRKEQLYARHYYARGGAVGDSIPGKSTGLFINPENSAAQHDLASSIYFPVVSGSLISSEGQIFNKPYWLQRAQGPNNGICWDNQLFITYVDNTRNYNFTLSVFSDTGKTLDENYVYDANDFREYLRHIEEVELELIFQLCKVPLNADVLAHLNVMNPNILENWQLSFVPPPPQGIEDAYRYITSNATKCPTDLPPDEKPDPYKDYKFWNIDLRERFSSELTQFPLGRKFLFQAGLLGNKRLRTSTSTVSSGTKRVKRKRTK</sequence>
<dbReference type="GO" id="GO:0019062">
    <property type="term" value="P:virion attachment to host cell"/>
    <property type="evidence" value="ECO:0007669"/>
    <property type="project" value="UniProtKB-UniRule"/>
</dbReference>
<dbReference type="GO" id="GO:0039620">
    <property type="term" value="C:T=7 icosahedral viral capsid"/>
    <property type="evidence" value="ECO:0007669"/>
    <property type="project" value="UniProtKB-UniRule"/>
</dbReference>
<accession>A0A385PLN0</accession>
<dbReference type="Pfam" id="PF00500">
    <property type="entry name" value="Late_protein_L1"/>
    <property type="match status" value="1"/>
</dbReference>
<keyword evidence="3 7" id="KW-1161">Viral attachment to host cell</keyword>
<keyword evidence="7" id="KW-1015">Disulfide bond</keyword>
<evidence type="ECO:0000256" key="7">
    <source>
        <dbReference type="HAMAP-Rule" id="MF_04002"/>
    </source>
</evidence>
<dbReference type="Gene3D" id="2.60.175.20">
    <property type="entry name" value="Major capsid L1 (late) superfamily, Papillomavirus"/>
    <property type="match status" value="2"/>
</dbReference>
<evidence type="ECO:0000313" key="10">
    <source>
        <dbReference type="EMBL" id="AYA94957.1"/>
    </source>
</evidence>
<keyword evidence="4 7" id="KW-0946">Virion</keyword>
<proteinExistence type="inferred from homology"/>
<comment type="function">
    <text evidence="7 8">Forms an icosahedral capsid with a T=7 symmetry and a 50 nm diameter. The capsid is composed of 72 pentamers linked to each other by disulfide bonds and associated with L2 proteins. Binds to heparan sulfate proteoglycans on cell surface of basal layer keratinocytes to provide initial virion attachment. This binding mediates a conformational change in the virus capsid that facilitates efficient infection. The virion enters the host cell via endocytosis. During virus trafficking, L1 protein dissociates from the viral DNA and the genomic DNA is released to the host nucleus. The virion assembly takes place within the cell nucleus. Encapsulates the genomic DNA together with protein L2.</text>
</comment>
<comment type="subcellular location">
    <subcellularLocation>
        <location evidence="7">Virion</location>
    </subcellularLocation>
    <subcellularLocation>
        <location evidence="7">Host nucleus</location>
    </subcellularLocation>
</comment>
<evidence type="ECO:0000256" key="2">
    <source>
        <dbReference type="ARBA" id="ARBA00022581"/>
    </source>
</evidence>
<feature type="disulfide bond" description="Interchain (with Cys-440)" evidence="7">
    <location>
        <position position="177"/>
    </location>
</feature>
<evidence type="ECO:0000256" key="3">
    <source>
        <dbReference type="ARBA" id="ARBA00022804"/>
    </source>
</evidence>
<keyword evidence="7" id="KW-1048">Host nucleus</keyword>
<reference evidence="10" key="1">
    <citation type="journal article" date="2018" name="Nat. Med.">
        <title>Expanded skin virome in DOCK8-deficient patients.</title>
        <authorList>
            <consortium name="NISC Comparative Sequencing Program"/>
            <person name="Tirosh O."/>
            <person name="Conlan S."/>
            <person name="Deming C."/>
            <person name="Lee-Lin S.Q."/>
            <person name="Huang X."/>
            <person name="Su H.C."/>
            <person name="Freeman A.F."/>
            <person name="Segre J.A."/>
            <person name="Kong H.H."/>
        </authorList>
    </citation>
    <scope>NUCLEOTIDE SEQUENCE</scope>
    <source>
        <strain evidence="10">HPV-mSK_250</strain>
    </source>
</reference>
<keyword evidence="5 7" id="KW-0426">Late protein</keyword>
<keyword evidence="1 7" id="KW-0167">Capsid protein</keyword>
<dbReference type="EMBL" id="MH777389">
    <property type="protein sequence ID" value="AYA94957.1"/>
    <property type="molecule type" value="Genomic_DNA"/>
</dbReference>
<evidence type="ECO:0000256" key="8">
    <source>
        <dbReference type="RuleBase" id="RU361248"/>
    </source>
</evidence>
<feature type="region of interest" description="Disordered" evidence="9">
    <location>
        <begin position="493"/>
        <end position="512"/>
    </location>
</feature>
<dbReference type="PRINTS" id="PR00865">
    <property type="entry name" value="HPVCAPSIDL1"/>
</dbReference>
<protein>
    <recommendedName>
        <fullName evidence="7 8">Major capsid protein L1</fullName>
    </recommendedName>
</protein>
<evidence type="ECO:0000256" key="5">
    <source>
        <dbReference type="ARBA" id="ARBA00022921"/>
    </source>
</evidence>
<evidence type="ECO:0000256" key="4">
    <source>
        <dbReference type="ARBA" id="ARBA00022844"/>
    </source>
</evidence>
<keyword evidence="7" id="KW-1162">Viral penetration into host cytoplasm</keyword>
<keyword evidence="7" id="KW-1164">Virus endocytosis by host</keyword>
<dbReference type="InterPro" id="IPR002210">
    <property type="entry name" value="Capsid_L1_Papillomavir"/>
</dbReference>
<dbReference type="HAMAP" id="MF_04002">
    <property type="entry name" value="PPV_L1"/>
    <property type="match status" value="1"/>
</dbReference>
<comment type="similarity">
    <text evidence="7 8">Belongs to the papillomaviridae L1 protein family.</text>
</comment>
<evidence type="ECO:0000256" key="9">
    <source>
        <dbReference type="SAM" id="MobiDB-lite"/>
    </source>
</evidence>
<dbReference type="GO" id="GO:0075509">
    <property type="term" value="P:endocytosis involved in viral entry into host cell"/>
    <property type="evidence" value="ECO:0007669"/>
    <property type="project" value="UniProtKB-KW"/>
</dbReference>
<evidence type="ECO:0000256" key="6">
    <source>
        <dbReference type="ARBA" id="ARBA00023296"/>
    </source>
</evidence>
<keyword evidence="2 7" id="KW-0945">Host-virus interaction</keyword>